<dbReference type="RefSeq" id="WP_301144188.1">
    <property type="nucleotide sequence ID" value="NZ_JAUHPX010000001.1"/>
</dbReference>
<dbReference type="Gene3D" id="3.30.70.100">
    <property type="match status" value="1"/>
</dbReference>
<evidence type="ECO:0000313" key="1">
    <source>
        <dbReference type="EMBL" id="MDN4486605.1"/>
    </source>
</evidence>
<evidence type="ECO:0000313" key="2">
    <source>
        <dbReference type="Proteomes" id="UP001172737"/>
    </source>
</evidence>
<gene>
    <name evidence="1" type="ORF">QQX10_00320</name>
</gene>
<dbReference type="Proteomes" id="UP001172737">
    <property type="component" value="Unassembled WGS sequence"/>
</dbReference>
<sequence>MFILMSIHHPHPEHRDALIDSMHRYGAAISGERGLRSIHTLADAGSERLVGLAIFDSREDFERLAPRARAAVADDPFEVWEQVPIDGLALTEI</sequence>
<reference evidence="1" key="1">
    <citation type="submission" date="2023-06" db="EMBL/GenBank/DDBJ databases">
        <title>Sysu t00039.</title>
        <authorList>
            <person name="Gao L."/>
            <person name="Fang B.-Z."/>
            <person name="Li W.-J."/>
        </authorList>
    </citation>
    <scope>NUCLEOTIDE SEQUENCE</scope>
    <source>
        <strain evidence="1">SYSU T00039</strain>
    </source>
</reference>
<dbReference type="AlphaFoldDB" id="A0AAW7M6Y2"/>
<accession>A0AAW7M6Y2</accession>
<comment type="caution">
    <text evidence="1">The sequence shown here is derived from an EMBL/GenBank/DDBJ whole genome shotgun (WGS) entry which is preliminary data.</text>
</comment>
<proteinExistence type="predicted"/>
<protein>
    <recommendedName>
        <fullName evidence="3">ABM domain-containing protein</fullName>
    </recommendedName>
</protein>
<name>A0AAW7M6Y2_9MICO</name>
<evidence type="ECO:0008006" key="3">
    <source>
        <dbReference type="Google" id="ProtNLM"/>
    </source>
</evidence>
<keyword evidence="2" id="KW-1185">Reference proteome</keyword>
<dbReference type="EMBL" id="JAUHPX010000001">
    <property type="protein sequence ID" value="MDN4486605.1"/>
    <property type="molecule type" value="Genomic_DNA"/>
</dbReference>
<dbReference type="InterPro" id="IPR011008">
    <property type="entry name" value="Dimeric_a/b-barrel"/>
</dbReference>
<organism evidence="1 2">
    <name type="scientific">Demequina lignilytica</name>
    <dbReference type="NCBI Taxonomy" id="3051663"/>
    <lineage>
        <taxon>Bacteria</taxon>
        <taxon>Bacillati</taxon>
        <taxon>Actinomycetota</taxon>
        <taxon>Actinomycetes</taxon>
        <taxon>Micrococcales</taxon>
        <taxon>Demequinaceae</taxon>
        <taxon>Demequina</taxon>
    </lineage>
</organism>
<dbReference type="SUPFAM" id="SSF54909">
    <property type="entry name" value="Dimeric alpha+beta barrel"/>
    <property type="match status" value="1"/>
</dbReference>